<organism evidence="2">
    <name type="scientific">Schizaphis graminum</name>
    <name type="common">Green bug aphid</name>
    <dbReference type="NCBI Taxonomy" id="13262"/>
    <lineage>
        <taxon>Eukaryota</taxon>
        <taxon>Metazoa</taxon>
        <taxon>Ecdysozoa</taxon>
        <taxon>Arthropoda</taxon>
        <taxon>Hexapoda</taxon>
        <taxon>Insecta</taxon>
        <taxon>Pterygota</taxon>
        <taxon>Neoptera</taxon>
        <taxon>Paraneoptera</taxon>
        <taxon>Hemiptera</taxon>
        <taxon>Sternorrhyncha</taxon>
        <taxon>Aphidomorpha</taxon>
        <taxon>Aphidoidea</taxon>
        <taxon>Aphididae</taxon>
        <taxon>Aphidini</taxon>
        <taxon>Schizaphis</taxon>
    </lineage>
</organism>
<reference evidence="2" key="1">
    <citation type="submission" date="2018-04" db="EMBL/GenBank/DDBJ databases">
        <title>Transcriptome of Schizaphis graminum biotype I.</title>
        <authorList>
            <person name="Scully E.D."/>
            <person name="Geib S.M."/>
            <person name="Palmer N.A."/>
            <person name="Koch K."/>
            <person name="Bradshaw J."/>
            <person name="Heng-Moss T."/>
            <person name="Sarath G."/>
        </authorList>
    </citation>
    <scope>NUCLEOTIDE SEQUENCE</scope>
</reference>
<evidence type="ECO:0000313" key="2">
    <source>
        <dbReference type="EMBL" id="MBY24730.1"/>
    </source>
</evidence>
<sequence length="121" mass="14169">MLVTLQDPSNRHRTQRNHKHTCAHACVRAYVRTSGDRPPSCENYSLIIIRHSTFCFAICADAHCILQLFDLSKINVLKITNCYVEFIYYSHIDHTVVDTYCFVVVFFEQRALDMRGNRNNR</sequence>
<protein>
    <submittedName>
        <fullName evidence="2">Uncharacterized protein</fullName>
    </submittedName>
</protein>
<accession>A0A2S2P5M2</accession>
<evidence type="ECO:0000313" key="1">
    <source>
        <dbReference type="EMBL" id="MBY21926.1"/>
    </source>
</evidence>
<dbReference type="EMBL" id="GGMR01009307">
    <property type="protein sequence ID" value="MBY21926.1"/>
    <property type="molecule type" value="Transcribed_RNA"/>
</dbReference>
<gene>
    <name evidence="2" type="ORF">g.127391</name>
    <name evidence="1" type="ORF">g.127412</name>
</gene>
<dbReference type="EMBL" id="GGMR01012111">
    <property type="protein sequence ID" value="MBY24730.1"/>
    <property type="molecule type" value="Transcribed_RNA"/>
</dbReference>
<dbReference type="AlphaFoldDB" id="A0A2S2P5M2"/>
<name>A0A2S2P5M2_SCHGA</name>
<proteinExistence type="predicted"/>